<dbReference type="RefSeq" id="WP_245120747.1">
    <property type="nucleotide sequence ID" value="NZ_CP095061.1"/>
</dbReference>
<dbReference type="EMBL" id="CP095061">
    <property type="protein sequence ID" value="UOQ66544.1"/>
    <property type="molecule type" value="Genomic_DNA"/>
</dbReference>
<proteinExistence type="predicted"/>
<name>A0ABY4G7E7_9BACT</name>
<accession>A0ABY4G7E7</accession>
<dbReference type="Proteomes" id="UP000830401">
    <property type="component" value="Chromosome"/>
</dbReference>
<reference evidence="2" key="1">
    <citation type="submission" date="2022-04" db="EMBL/GenBank/DDBJ databases">
        <title>Hymenobacter sp. isolated from the air.</title>
        <authorList>
            <person name="Won M."/>
            <person name="Lee C.-M."/>
            <person name="Woen H.-Y."/>
            <person name="Kwon S.-W."/>
        </authorList>
    </citation>
    <scope>NUCLEOTIDE SEQUENCE</scope>
    <source>
        <strain evidence="2">5420S-77</strain>
    </source>
</reference>
<evidence type="ECO:0000256" key="1">
    <source>
        <dbReference type="SAM" id="MobiDB-lite"/>
    </source>
</evidence>
<keyword evidence="3" id="KW-1185">Reference proteome</keyword>
<sequence length="112" mass="11989">MAKDKKKHSKKGGQSDDLLDEAAVALKKFRKVTKQINKLSTGQKLVGGVALLAAGLTYLAKKQAEGGPATDASPDAKAAEETLAKMTDEKEAPMPPLRKSPHRSKKSKHILD</sequence>
<feature type="compositionally biased region" description="Basic residues" evidence="1">
    <location>
        <begin position="99"/>
        <end position="112"/>
    </location>
</feature>
<protein>
    <submittedName>
        <fullName evidence="2">Uncharacterized protein</fullName>
    </submittedName>
</protein>
<feature type="compositionally biased region" description="Basic and acidic residues" evidence="1">
    <location>
        <begin position="77"/>
        <end position="92"/>
    </location>
</feature>
<evidence type="ECO:0000313" key="3">
    <source>
        <dbReference type="Proteomes" id="UP000830401"/>
    </source>
</evidence>
<gene>
    <name evidence="2" type="ORF">MUN86_01010</name>
</gene>
<organism evidence="2 3">
    <name type="scientific">Hymenobacter volaticus</name>
    <dbReference type="NCBI Taxonomy" id="2932254"/>
    <lineage>
        <taxon>Bacteria</taxon>
        <taxon>Pseudomonadati</taxon>
        <taxon>Bacteroidota</taxon>
        <taxon>Cytophagia</taxon>
        <taxon>Cytophagales</taxon>
        <taxon>Hymenobacteraceae</taxon>
        <taxon>Hymenobacter</taxon>
    </lineage>
</organism>
<feature type="region of interest" description="Disordered" evidence="1">
    <location>
        <begin position="63"/>
        <end position="112"/>
    </location>
</feature>
<evidence type="ECO:0000313" key="2">
    <source>
        <dbReference type="EMBL" id="UOQ66544.1"/>
    </source>
</evidence>